<dbReference type="OrthoDB" id="194358at2759"/>
<feature type="domain" description="Nephrocystin 3-like N-terminal" evidence="5">
    <location>
        <begin position="151"/>
        <end position="310"/>
    </location>
</feature>
<sequence length="901" mass="99834">MFAGLSSLREEREKRRQEKSSRKAIASDRAGPERKGGLPVNTEPIAPTTGPINVDQSSSPETGHTQATPPQASKEIEPTFRMGGSSLFESHHMKDDFVRSAHNTHDYASTFYYVPLSETQDAKLFLEIIMWISDINYPAIQAYNFERRVAGTGVWAFDDPVIGQWLKGALHILWGIGVPGAGKTILSSIIINHLTQKAKASKRICVAYAFSRCTDLFTCRQVLGGLLRQVVQDHPLTLSYVRPMYERHLRRGTRPSQREVLEVLRDIFESDLFDEKFCTLDGLDEALTDTQVDILDALSELPVNVLVMSRPLPLFKELVPEATFIAIKVHKADIEQLIDETLRKNKLLRHLLENEGWKERVLQTVVKKSSGMFLVASLQLDILGGSISIKSLSSALETLPVGIESMYEATMERIDGGPTPHLALQALTWLVYAREPLTMDDLRHALAVNTETFTYDSDHLIDPETLFSACCGLITFEPETKLVRLVHYTAGDFLKSYISKVDPDVQARLACTCVARLRGCGFENYEGNIDSYSADVFTRHPFLKIAHQNWATYAQLSVSLPPFFGDFVLNCQRFPWQYDDSYPFDFLDSIQLAAACNFHSLLGRWLGLDPSPINHSLPLTLDVTSKSAHGRTALALAAANGHVETVQLLIQVTGIDIRCPDNRGWSPLIWASAQGHVQVVNLLLELVDAAHVNAGRPTALMQAARNGHTEVMKSLLCIQGIDVNVREPGKADRVGRSALDLAAYYDRGDAVRLLLGVEGIDTSASHWDDGTGITHESIDAEAEREDSGRIALGKNSGITESAKIDATIEEFIPQNSDVPEVPPSPLMHEIDLFPVEYLMGITSDPFDTNDGIPDVPPSPLQHDIDLFPVEKWTGDVPSMEEVAGSFSGEEELSPEKDSTQR</sequence>
<organism evidence="6 7">
    <name type="scientific">Coprinopsis marcescibilis</name>
    <name type="common">Agaric fungus</name>
    <name type="synonym">Psathyrella marcescibilis</name>
    <dbReference type="NCBI Taxonomy" id="230819"/>
    <lineage>
        <taxon>Eukaryota</taxon>
        <taxon>Fungi</taxon>
        <taxon>Dikarya</taxon>
        <taxon>Basidiomycota</taxon>
        <taxon>Agaricomycotina</taxon>
        <taxon>Agaricomycetes</taxon>
        <taxon>Agaricomycetidae</taxon>
        <taxon>Agaricales</taxon>
        <taxon>Agaricineae</taxon>
        <taxon>Psathyrellaceae</taxon>
        <taxon>Coprinopsis</taxon>
    </lineage>
</organism>
<dbReference type="PROSITE" id="PS50088">
    <property type="entry name" value="ANK_REPEAT"/>
    <property type="match status" value="1"/>
</dbReference>
<evidence type="ECO:0000313" key="6">
    <source>
        <dbReference type="EMBL" id="TFK21252.1"/>
    </source>
</evidence>
<dbReference type="SMART" id="SM00248">
    <property type="entry name" value="ANK"/>
    <property type="match status" value="4"/>
</dbReference>
<dbReference type="InterPro" id="IPR002110">
    <property type="entry name" value="Ankyrin_rpt"/>
</dbReference>
<keyword evidence="7" id="KW-1185">Reference proteome</keyword>
<dbReference type="SUPFAM" id="SSF48403">
    <property type="entry name" value="Ankyrin repeat"/>
    <property type="match status" value="1"/>
</dbReference>
<feature type="repeat" description="ANK" evidence="2">
    <location>
        <begin position="629"/>
        <end position="651"/>
    </location>
</feature>
<dbReference type="Gene3D" id="3.40.50.300">
    <property type="entry name" value="P-loop containing nucleotide triphosphate hydrolases"/>
    <property type="match status" value="1"/>
</dbReference>
<dbReference type="STRING" id="230819.A0A5C3KM29"/>
<dbReference type="Pfam" id="PF00023">
    <property type="entry name" value="Ank"/>
    <property type="match status" value="1"/>
</dbReference>
<dbReference type="PANTHER" id="PTHR10039:SF15">
    <property type="entry name" value="NACHT DOMAIN-CONTAINING PROTEIN"/>
    <property type="match status" value="1"/>
</dbReference>
<evidence type="ECO:0000313" key="7">
    <source>
        <dbReference type="Proteomes" id="UP000307440"/>
    </source>
</evidence>
<dbReference type="EMBL" id="ML210274">
    <property type="protein sequence ID" value="TFK21252.1"/>
    <property type="molecule type" value="Genomic_DNA"/>
</dbReference>
<evidence type="ECO:0000256" key="3">
    <source>
        <dbReference type="SAM" id="MobiDB-lite"/>
    </source>
</evidence>
<evidence type="ECO:0000256" key="2">
    <source>
        <dbReference type="PROSITE-ProRule" id="PRU00023"/>
    </source>
</evidence>
<proteinExistence type="predicted"/>
<keyword evidence="1" id="KW-0677">Repeat</keyword>
<feature type="region of interest" description="Disordered" evidence="3">
    <location>
        <begin position="878"/>
        <end position="901"/>
    </location>
</feature>
<dbReference type="PANTHER" id="PTHR10039">
    <property type="entry name" value="AMELOGENIN"/>
    <property type="match status" value="1"/>
</dbReference>
<evidence type="ECO:0000259" key="5">
    <source>
        <dbReference type="Pfam" id="PF24883"/>
    </source>
</evidence>
<feature type="region of interest" description="Disordered" evidence="3">
    <location>
        <begin position="1"/>
        <end position="77"/>
    </location>
</feature>
<dbReference type="InterPro" id="IPR056884">
    <property type="entry name" value="NPHP3-like_N"/>
</dbReference>
<dbReference type="Pfam" id="PF22939">
    <property type="entry name" value="WHD_GPIID"/>
    <property type="match status" value="1"/>
</dbReference>
<dbReference type="Pfam" id="PF12796">
    <property type="entry name" value="Ank_2"/>
    <property type="match status" value="1"/>
</dbReference>
<dbReference type="InterPro" id="IPR027417">
    <property type="entry name" value="P-loop_NTPase"/>
</dbReference>
<dbReference type="AlphaFoldDB" id="A0A5C3KM29"/>
<protein>
    <submittedName>
        <fullName evidence="6">Uncharacterized protein</fullName>
    </submittedName>
</protein>
<dbReference type="SUPFAM" id="SSF52540">
    <property type="entry name" value="P-loop containing nucleoside triphosphate hydrolases"/>
    <property type="match status" value="1"/>
</dbReference>
<dbReference type="Proteomes" id="UP000307440">
    <property type="component" value="Unassembled WGS sequence"/>
</dbReference>
<dbReference type="PROSITE" id="PS50297">
    <property type="entry name" value="ANK_REP_REGION"/>
    <property type="match status" value="1"/>
</dbReference>
<feature type="compositionally biased region" description="Polar residues" evidence="3">
    <location>
        <begin position="50"/>
        <end position="71"/>
    </location>
</feature>
<dbReference type="InterPro" id="IPR054471">
    <property type="entry name" value="GPIID_WHD"/>
</dbReference>
<evidence type="ECO:0000256" key="1">
    <source>
        <dbReference type="ARBA" id="ARBA00022737"/>
    </source>
</evidence>
<evidence type="ECO:0000259" key="4">
    <source>
        <dbReference type="Pfam" id="PF22939"/>
    </source>
</evidence>
<feature type="compositionally biased region" description="Basic and acidic residues" evidence="3">
    <location>
        <begin position="8"/>
        <end position="21"/>
    </location>
</feature>
<gene>
    <name evidence="6" type="ORF">FA15DRAFT_672753</name>
</gene>
<name>A0A5C3KM29_COPMA</name>
<dbReference type="Pfam" id="PF24883">
    <property type="entry name" value="NPHP3_N"/>
    <property type="match status" value="1"/>
</dbReference>
<dbReference type="Gene3D" id="1.25.40.20">
    <property type="entry name" value="Ankyrin repeat-containing domain"/>
    <property type="match status" value="2"/>
</dbReference>
<feature type="domain" description="GPI inositol-deacylase winged helix" evidence="4">
    <location>
        <begin position="421"/>
        <end position="496"/>
    </location>
</feature>
<reference evidence="6 7" key="1">
    <citation type="journal article" date="2019" name="Nat. Ecol. Evol.">
        <title>Megaphylogeny resolves global patterns of mushroom evolution.</title>
        <authorList>
            <person name="Varga T."/>
            <person name="Krizsan K."/>
            <person name="Foldi C."/>
            <person name="Dima B."/>
            <person name="Sanchez-Garcia M."/>
            <person name="Sanchez-Ramirez S."/>
            <person name="Szollosi G.J."/>
            <person name="Szarkandi J.G."/>
            <person name="Papp V."/>
            <person name="Albert L."/>
            <person name="Andreopoulos W."/>
            <person name="Angelini C."/>
            <person name="Antonin V."/>
            <person name="Barry K.W."/>
            <person name="Bougher N.L."/>
            <person name="Buchanan P."/>
            <person name="Buyck B."/>
            <person name="Bense V."/>
            <person name="Catcheside P."/>
            <person name="Chovatia M."/>
            <person name="Cooper J."/>
            <person name="Damon W."/>
            <person name="Desjardin D."/>
            <person name="Finy P."/>
            <person name="Geml J."/>
            <person name="Haridas S."/>
            <person name="Hughes K."/>
            <person name="Justo A."/>
            <person name="Karasinski D."/>
            <person name="Kautmanova I."/>
            <person name="Kiss B."/>
            <person name="Kocsube S."/>
            <person name="Kotiranta H."/>
            <person name="LaButti K.M."/>
            <person name="Lechner B.E."/>
            <person name="Liimatainen K."/>
            <person name="Lipzen A."/>
            <person name="Lukacs Z."/>
            <person name="Mihaltcheva S."/>
            <person name="Morgado L.N."/>
            <person name="Niskanen T."/>
            <person name="Noordeloos M.E."/>
            <person name="Ohm R.A."/>
            <person name="Ortiz-Santana B."/>
            <person name="Ovrebo C."/>
            <person name="Racz N."/>
            <person name="Riley R."/>
            <person name="Savchenko A."/>
            <person name="Shiryaev A."/>
            <person name="Soop K."/>
            <person name="Spirin V."/>
            <person name="Szebenyi C."/>
            <person name="Tomsovsky M."/>
            <person name="Tulloss R.E."/>
            <person name="Uehling J."/>
            <person name="Grigoriev I.V."/>
            <person name="Vagvolgyi C."/>
            <person name="Papp T."/>
            <person name="Martin F.M."/>
            <person name="Miettinen O."/>
            <person name="Hibbett D.S."/>
            <person name="Nagy L.G."/>
        </authorList>
    </citation>
    <scope>NUCLEOTIDE SEQUENCE [LARGE SCALE GENOMIC DNA]</scope>
    <source>
        <strain evidence="6 7">CBS 121175</strain>
    </source>
</reference>
<accession>A0A5C3KM29</accession>
<dbReference type="InterPro" id="IPR036770">
    <property type="entry name" value="Ankyrin_rpt-contain_sf"/>
</dbReference>
<keyword evidence="2" id="KW-0040">ANK repeat</keyword>